<evidence type="ECO:0000256" key="1">
    <source>
        <dbReference type="SAM" id="MobiDB-lite"/>
    </source>
</evidence>
<evidence type="ECO:0000313" key="3">
    <source>
        <dbReference type="Proteomes" id="UP001189429"/>
    </source>
</evidence>
<comment type="caution">
    <text evidence="2">The sequence shown here is derived from an EMBL/GenBank/DDBJ whole genome shotgun (WGS) entry which is preliminary data.</text>
</comment>
<keyword evidence="3" id="KW-1185">Reference proteome</keyword>
<feature type="region of interest" description="Disordered" evidence="1">
    <location>
        <begin position="377"/>
        <end position="403"/>
    </location>
</feature>
<dbReference type="Proteomes" id="UP001189429">
    <property type="component" value="Unassembled WGS sequence"/>
</dbReference>
<organism evidence="2 3">
    <name type="scientific">Prorocentrum cordatum</name>
    <dbReference type="NCBI Taxonomy" id="2364126"/>
    <lineage>
        <taxon>Eukaryota</taxon>
        <taxon>Sar</taxon>
        <taxon>Alveolata</taxon>
        <taxon>Dinophyceae</taxon>
        <taxon>Prorocentrales</taxon>
        <taxon>Prorocentraceae</taxon>
        <taxon>Prorocentrum</taxon>
    </lineage>
</organism>
<evidence type="ECO:0000313" key="2">
    <source>
        <dbReference type="EMBL" id="CAK0799681.1"/>
    </source>
</evidence>
<gene>
    <name evidence="2" type="ORF">PCOR1329_LOCUS8043</name>
</gene>
<reference evidence="2" key="1">
    <citation type="submission" date="2023-10" db="EMBL/GenBank/DDBJ databases">
        <authorList>
            <person name="Chen Y."/>
            <person name="Shah S."/>
            <person name="Dougan E. K."/>
            <person name="Thang M."/>
            <person name="Chan C."/>
        </authorList>
    </citation>
    <scope>NUCLEOTIDE SEQUENCE [LARGE SCALE GENOMIC DNA]</scope>
</reference>
<protein>
    <submittedName>
        <fullName evidence="2">Uncharacterized protein</fullName>
    </submittedName>
</protein>
<sequence length="568" mass="61797">MMDWKPSSISSLDAVTLEITFWMRASSGGDDGDGLPLDSRVCLSLALWQGALGEPAQLSALTLPVLWPAVPRESRGPAGAVQREWGASLSKLGDLAAGAESSMAGATPGPDTRHEAHLLRTLLLQASVDGGSIASAAIGGVERRRVRAAPAAHLAAVRLQLMGRQLCAAPPAETVAAAGGLRRHRAAHVALAHLDEWLASLAGRTAMAAAEAAVCAAEPVLRFGDLVRLEGLKTEQNRHVNRRLGFLRAWRADNQRWKVVLKDDGQVFYIKAKNLQPLRPHKICLPEVGEDSEAAAGEPSDVTAEARALASAWDALEARRAAWQEAQETREIEALERQELLLRAQELLQWELERAWRQRRALALERARDLALLEQQDRRPAGAPRSFHIGSEPCGEEGQEAEGGPGMYRVLDETLVGDGPNLDSSDIGAVQEGDVVEVLEVLEVTEDERVRARIRFEDHESGSAWMSLWSTDGGIVWAEKIDPEVPDDVWESDWVSLSTPTAQSRTTALFAVGTPVQYFSASKGHWVQGTVQQVSCIGEVRVSCKPKSWIPLEKQYTMLRLTPCVQAS</sequence>
<proteinExistence type="predicted"/>
<dbReference type="EMBL" id="CAUYUJ010002202">
    <property type="protein sequence ID" value="CAK0799681.1"/>
    <property type="molecule type" value="Genomic_DNA"/>
</dbReference>
<name>A0ABN9Q8L7_9DINO</name>
<accession>A0ABN9Q8L7</accession>